<feature type="transmembrane region" description="Helical" evidence="1">
    <location>
        <begin position="12"/>
        <end position="32"/>
    </location>
</feature>
<keyword evidence="1" id="KW-1133">Transmembrane helix</keyword>
<evidence type="ECO:0000256" key="1">
    <source>
        <dbReference type="SAM" id="Phobius"/>
    </source>
</evidence>
<evidence type="ECO:0000313" key="3">
    <source>
        <dbReference type="Proteomes" id="UP000012589"/>
    </source>
</evidence>
<evidence type="ECO:0000313" key="2">
    <source>
        <dbReference type="EMBL" id="EMZ33899.1"/>
    </source>
</evidence>
<reference evidence="2 3" key="1">
    <citation type="journal article" date="2014" name="Genome Announc.">
        <title>Draft genome sequences of the altered schaedler flora, a defined bacterial community from gnotobiotic mice.</title>
        <authorList>
            <person name="Wannemuehler M.J."/>
            <person name="Overstreet A.M."/>
            <person name="Ward D.V."/>
            <person name="Phillips G.J."/>
        </authorList>
    </citation>
    <scope>NUCLEOTIDE SEQUENCE [LARGE SCALE GENOMIC DNA]</scope>
    <source>
        <strain evidence="2 3">ASF492</strain>
    </source>
</reference>
<name>N2BAX1_9FIRM</name>
<accession>N2BAX1</accession>
<proteinExistence type="predicted"/>
<dbReference type="STRING" id="1235802.C823_01180"/>
<dbReference type="EMBL" id="AQFT01000038">
    <property type="protein sequence ID" value="EMZ33899.1"/>
    <property type="molecule type" value="Genomic_DNA"/>
</dbReference>
<dbReference type="AlphaFoldDB" id="N2BAX1"/>
<comment type="caution">
    <text evidence="2">The sequence shown here is derived from an EMBL/GenBank/DDBJ whole genome shotgun (WGS) entry which is preliminary data.</text>
</comment>
<gene>
    <name evidence="2" type="ORF">C823_01180</name>
</gene>
<keyword evidence="1" id="KW-0812">Transmembrane</keyword>
<sequence length="43" mass="4892">MSTLLFELVSLFWVIVKVGLAVVAARIVYFLYGVHKGFIQFSE</sequence>
<protein>
    <submittedName>
        <fullName evidence="2">Uncharacterized protein</fullName>
    </submittedName>
</protein>
<keyword evidence="3" id="KW-1185">Reference proteome</keyword>
<dbReference type="HOGENOM" id="CLU_3233755_0_0_9"/>
<dbReference type="Proteomes" id="UP000012589">
    <property type="component" value="Unassembled WGS sequence"/>
</dbReference>
<keyword evidence="1" id="KW-0472">Membrane</keyword>
<dbReference type="PATRIC" id="fig|1235802.3.peg.1263"/>
<organism evidence="2 3">
    <name type="scientific">Eubacterium plexicaudatum ASF492</name>
    <dbReference type="NCBI Taxonomy" id="1235802"/>
    <lineage>
        <taxon>Bacteria</taxon>
        <taxon>Bacillati</taxon>
        <taxon>Bacillota</taxon>
        <taxon>Clostridia</taxon>
        <taxon>Eubacteriales</taxon>
        <taxon>Eubacteriaceae</taxon>
        <taxon>Eubacterium</taxon>
    </lineage>
</organism>